<keyword evidence="2" id="KW-1185">Reference proteome</keyword>
<dbReference type="Proteomes" id="UP000018888">
    <property type="component" value="Unassembled WGS sequence"/>
</dbReference>
<protein>
    <submittedName>
        <fullName evidence="1">Uncharacterized protein</fullName>
    </submittedName>
</protein>
<proteinExistence type="predicted"/>
<dbReference type="EMBL" id="AUPC02000003">
    <property type="protein sequence ID" value="POG82903.1"/>
    <property type="molecule type" value="Genomic_DNA"/>
</dbReference>
<evidence type="ECO:0000313" key="1">
    <source>
        <dbReference type="EMBL" id="POG82903.1"/>
    </source>
</evidence>
<gene>
    <name evidence="1" type="ORF">GLOIN_2v1494815</name>
</gene>
<name>A0A2P4QZ20_RHIID</name>
<accession>A0A2P4QZ20</accession>
<organism evidence="1 2">
    <name type="scientific">Rhizophagus irregularis (strain DAOM 181602 / DAOM 197198 / MUCL 43194)</name>
    <name type="common">Arbuscular mycorrhizal fungus</name>
    <name type="synonym">Glomus intraradices</name>
    <dbReference type="NCBI Taxonomy" id="747089"/>
    <lineage>
        <taxon>Eukaryota</taxon>
        <taxon>Fungi</taxon>
        <taxon>Fungi incertae sedis</taxon>
        <taxon>Mucoromycota</taxon>
        <taxon>Glomeromycotina</taxon>
        <taxon>Glomeromycetes</taxon>
        <taxon>Glomerales</taxon>
        <taxon>Glomeraceae</taxon>
        <taxon>Rhizophagus</taxon>
    </lineage>
</organism>
<comment type="caution">
    <text evidence="1">The sequence shown here is derived from an EMBL/GenBank/DDBJ whole genome shotgun (WGS) entry which is preliminary data.</text>
</comment>
<dbReference type="AlphaFoldDB" id="A0A2P4QZ20"/>
<feature type="non-terminal residue" evidence="1">
    <location>
        <position position="1"/>
    </location>
</feature>
<evidence type="ECO:0000313" key="2">
    <source>
        <dbReference type="Proteomes" id="UP000018888"/>
    </source>
</evidence>
<sequence>ITYLLTIPNSCFLLNLKQNIFLFIYLSNEQYKNYVHYVRFYQSKNEIKIISFKN</sequence>
<reference evidence="1 2" key="1">
    <citation type="journal article" date="2013" name="Proc. Natl. Acad. Sci. U.S.A.">
        <title>Genome of an arbuscular mycorrhizal fungus provides insight into the oldest plant symbiosis.</title>
        <authorList>
            <person name="Tisserant E."/>
            <person name="Malbreil M."/>
            <person name="Kuo A."/>
            <person name="Kohler A."/>
            <person name="Symeonidi A."/>
            <person name="Balestrini R."/>
            <person name="Charron P."/>
            <person name="Duensing N."/>
            <person name="Frei Dit Frey N."/>
            <person name="Gianinazzi-Pearson V."/>
            <person name="Gilbert L.B."/>
            <person name="Handa Y."/>
            <person name="Herr J.R."/>
            <person name="Hijri M."/>
            <person name="Koul R."/>
            <person name="Kawaguchi M."/>
            <person name="Krajinski F."/>
            <person name="Lammers P.J."/>
            <person name="Masclaux F.G."/>
            <person name="Murat C."/>
            <person name="Morin E."/>
            <person name="Ndikumana S."/>
            <person name="Pagni M."/>
            <person name="Petitpierre D."/>
            <person name="Requena N."/>
            <person name="Rosikiewicz P."/>
            <person name="Riley R."/>
            <person name="Saito K."/>
            <person name="San Clemente H."/>
            <person name="Shapiro H."/>
            <person name="van Tuinen D."/>
            <person name="Becard G."/>
            <person name="Bonfante P."/>
            <person name="Paszkowski U."/>
            <person name="Shachar-Hill Y.Y."/>
            <person name="Tuskan G.A."/>
            <person name="Young P.W."/>
            <person name="Sanders I.R."/>
            <person name="Henrissat B."/>
            <person name="Rensing S.A."/>
            <person name="Grigoriev I.V."/>
            <person name="Corradi N."/>
            <person name="Roux C."/>
            <person name="Martin F."/>
        </authorList>
    </citation>
    <scope>NUCLEOTIDE SEQUENCE [LARGE SCALE GENOMIC DNA]</scope>
    <source>
        <strain evidence="1 2">DAOM 197198</strain>
    </source>
</reference>
<reference evidence="1 2" key="2">
    <citation type="journal article" date="2018" name="New Phytol.">
        <title>High intraspecific genome diversity in the model arbuscular mycorrhizal symbiont Rhizophagus irregularis.</title>
        <authorList>
            <person name="Chen E.C.H."/>
            <person name="Morin E."/>
            <person name="Beaudet D."/>
            <person name="Noel J."/>
            <person name="Yildirir G."/>
            <person name="Ndikumana S."/>
            <person name="Charron P."/>
            <person name="St-Onge C."/>
            <person name="Giorgi J."/>
            <person name="Kruger M."/>
            <person name="Marton T."/>
            <person name="Ropars J."/>
            <person name="Grigoriev I.V."/>
            <person name="Hainaut M."/>
            <person name="Henrissat B."/>
            <person name="Roux C."/>
            <person name="Martin F."/>
            <person name="Corradi N."/>
        </authorList>
    </citation>
    <scope>NUCLEOTIDE SEQUENCE [LARGE SCALE GENOMIC DNA]</scope>
    <source>
        <strain evidence="1 2">DAOM 197198</strain>
    </source>
</reference>